<feature type="compositionally biased region" description="Low complexity" evidence="1">
    <location>
        <begin position="1"/>
        <end position="24"/>
    </location>
</feature>
<proteinExistence type="predicted"/>
<dbReference type="OrthoDB" id="5415522at2759"/>
<accession>A0A167MK19</accession>
<evidence type="ECO:0000313" key="2">
    <source>
        <dbReference type="EMBL" id="OAA54452.1"/>
    </source>
</evidence>
<feature type="region of interest" description="Disordered" evidence="1">
    <location>
        <begin position="1"/>
        <end position="25"/>
    </location>
</feature>
<evidence type="ECO:0000313" key="3">
    <source>
        <dbReference type="Proteomes" id="UP000076744"/>
    </source>
</evidence>
<feature type="region of interest" description="Disordered" evidence="1">
    <location>
        <begin position="49"/>
        <end position="93"/>
    </location>
</feature>
<evidence type="ECO:0000256" key="1">
    <source>
        <dbReference type="SAM" id="MobiDB-lite"/>
    </source>
</evidence>
<protein>
    <submittedName>
        <fullName evidence="2">Uncharacterized protein</fullName>
    </submittedName>
</protein>
<feature type="compositionally biased region" description="Polar residues" evidence="1">
    <location>
        <begin position="49"/>
        <end position="81"/>
    </location>
</feature>
<keyword evidence="3" id="KW-1185">Reference proteome</keyword>
<gene>
    <name evidence="2" type="ORF">ISF_08380</name>
</gene>
<comment type="caution">
    <text evidence="2">The sequence shown here is derived from an EMBL/GenBank/DDBJ whole genome shotgun (WGS) entry which is preliminary data.</text>
</comment>
<dbReference type="GeneID" id="30024672"/>
<dbReference type="RefSeq" id="XP_018700880.1">
    <property type="nucleotide sequence ID" value="XM_018851983.1"/>
</dbReference>
<dbReference type="Proteomes" id="UP000076744">
    <property type="component" value="Unassembled WGS sequence"/>
</dbReference>
<feature type="compositionally biased region" description="Basic and acidic residues" evidence="1">
    <location>
        <begin position="83"/>
        <end position="93"/>
    </location>
</feature>
<organism evidence="2 3">
    <name type="scientific">Cordyceps fumosorosea (strain ARSEF 2679)</name>
    <name type="common">Isaria fumosorosea</name>
    <dbReference type="NCBI Taxonomy" id="1081104"/>
    <lineage>
        <taxon>Eukaryota</taxon>
        <taxon>Fungi</taxon>
        <taxon>Dikarya</taxon>
        <taxon>Ascomycota</taxon>
        <taxon>Pezizomycotina</taxon>
        <taxon>Sordariomycetes</taxon>
        <taxon>Hypocreomycetidae</taxon>
        <taxon>Hypocreales</taxon>
        <taxon>Cordycipitaceae</taxon>
        <taxon>Cordyceps</taxon>
    </lineage>
</organism>
<dbReference type="AlphaFoldDB" id="A0A167MK19"/>
<name>A0A167MK19_CORFA</name>
<reference evidence="2 3" key="1">
    <citation type="journal article" date="2016" name="Genome Biol. Evol.">
        <title>Divergent and convergent evolution of fungal pathogenicity.</title>
        <authorList>
            <person name="Shang Y."/>
            <person name="Xiao G."/>
            <person name="Zheng P."/>
            <person name="Cen K."/>
            <person name="Zhan S."/>
            <person name="Wang C."/>
        </authorList>
    </citation>
    <scope>NUCLEOTIDE SEQUENCE [LARGE SCALE GENOMIC DNA]</scope>
    <source>
        <strain evidence="2 3">ARSEF 2679</strain>
    </source>
</reference>
<sequence length="93" mass="10108">MSKDSSSGTTPESSSSGTEAGGFTYKSHGTNSNHYCARDYGADATNSNTYHYSNRDGSYYYSNPNGSTYYNNGQGTATYTRASGEKRTYKTDK</sequence>
<dbReference type="EMBL" id="AZHB01000029">
    <property type="protein sequence ID" value="OAA54452.1"/>
    <property type="molecule type" value="Genomic_DNA"/>
</dbReference>